<keyword evidence="1" id="KW-0963">Cytoplasm</keyword>
<dbReference type="STRING" id="92487.SAMN02745130_02282"/>
<keyword evidence="4" id="KW-0131">Cell cycle</keyword>
<reference evidence="5 6" key="1">
    <citation type="submission" date="2017-02" db="EMBL/GenBank/DDBJ databases">
        <authorList>
            <person name="Peterson S.W."/>
        </authorList>
    </citation>
    <scope>NUCLEOTIDE SEQUENCE [LARGE SCALE GENOMIC DNA]</scope>
    <source>
        <strain evidence="5 6">ATCC 49788</strain>
    </source>
</reference>
<protein>
    <submittedName>
        <fullName evidence="5">Segregation and condensation protein B</fullName>
    </submittedName>
</protein>
<dbReference type="InterPro" id="IPR005234">
    <property type="entry name" value="ScpB_csome_segregation"/>
</dbReference>
<dbReference type="InterPro" id="IPR036388">
    <property type="entry name" value="WH-like_DNA-bd_sf"/>
</dbReference>
<proteinExistence type="predicted"/>
<dbReference type="SUPFAM" id="SSF46785">
    <property type="entry name" value="Winged helix' DNA-binding domain"/>
    <property type="match status" value="2"/>
</dbReference>
<dbReference type="Pfam" id="PF04079">
    <property type="entry name" value="SMC_ScpB"/>
    <property type="match status" value="1"/>
</dbReference>
<keyword evidence="3" id="KW-0159">Chromosome partition</keyword>
<evidence type="ECO:0000256" key="3">
    <source>
        <dbReference type="ARBA" id="ARBA00022829"/>
    </source>
</evidence>
<dbReference type="PANTHER" id="PTHR34298:SF2">
    <property type="entry name" value="SEGREGATION AND CONDENSATION PROTEIN B"/>
    <property type="match status" value="1"/>
</dbReference>
<name>A0A1T4WYE9_9GAMM</name>
<organism evidence="5 6">
    <name type="scientific">Thiothrix eikelboomii</name>
    <dbReference type="NCBI Taxonomy" id="92487"/>
    <lineage>
        <taxon>Bacteria</taxon>
        <taxon>Pseudomonadati</taxon>
        <taxon>Pseudomonadota</taxon>
        <taxon>Gammaproteobacteria</taxon>
        <taxon>Thiotrichales</taxon>
        <taxon>Thiotrichaceae</taxon>
        <taxon>Thiothrix</taxon>
    </lineage>
</organism>
<dbReference type="EMBL" id="FUYB01000010">
    <property type="protein sequence ID" value="SKA82356.1"/>
    <property type="molecule type" value="Genomic_DNA"/>
</dbReference>
<dbReference type="Gene3D" id="1.10.10.10">
    <property type="entry name" value="Winged helix-like DNA-binding domain superfamily/Winged helix DNA-binding domain"/>
    <property type="match status" value="2"/>
</dbReference>
<evidence type="ECO:0000256" key="1">
    <source>
        <dbReference type="ARBA" id="ARBA00022490"/>
    </source>
</evidence>
<evidence type="ECO:0000313" key="6">
    <source>
        <dbReference type="Proteomes" id="UP000190460"/>
    </source>
</evidence>
<evidence type="ECO:0000313" key="5">
    <source>
        <dbReference type="EMBL" id="SKA82356.1"/>
    </source>
</evidence>
<keyword evidence="6" id="KW-1185">Reference proteome</keyword>
<dbReference type="PANTHER" id="PTHR34298">
    <property type="entry name" value="SEGREGATION AND CONDENSATION PROTEIN B"/>
    <property type="match status" value="1"/>
</dbReference>
<keyword evidence="2" id="KW-0132">Cell division</keyword>
<evidence type="ECO:0000256" key="4">
    <source>
        <dbReference type="ARBA" id="ARBA00023306"/>
    </source>
</evidence>
<sequence length="176" mass="20120">MKMELVLILEAILLTANQPLTVAQLTQFFTQDESVDSVAIQVALKQLAAQTQERSFDLIETARGYRLQTKQRYSQWVVKHQEEPIPKYSRVFLETLALIAWRQPITRAELEAIRGVAVNANVLKALIERDWVRVLGHKPVPGRPELLGTTKQFLDYFNLKSLDDLPQLAELKDLVV</sequence>
<dbReference type="InterPro" id="IPR036390">
    <property type="entry name" value="WH_DNA-bd_sf"/>
</dbReference>
<dbReference type="AlphaFoldDB" id="A0A1T4WYE9"/>
<evidence type="ECO:0000256" key="2">
    <source>
        <dbReference type="ARBA" id="ARBA00022618"/>
    </source>
</evidence>
<dbReference type="Proteomes" id="UP000190460">
    <property type="component" value="Unassembled WGS sequence"/>
</dbReference>
<dbReference type="PIRSF" id="PIRSF019345">
    <property type="entry name" value="ScpB"/>
    <property type="match status" value="1"/>
</dbReference>
<dbReference type="NCBIfam" id="TIGR00281">
    <property type="entry name" value="SMC-Scp complex subunit ScpB"/>
    <property type="match status" value="1"/>
</dbReference>
<dbReference type="RefSeq" id="WP_234975864.1">
    <property type="nucleotide sequence ID" value="NZ_FUYB01000010.1"/>
</dbReference>
<dbReference type="GO" id="GO:0051301">
    <property type="term" value="P:cell division"/>
    <property type="evidence" value="ECO:0007669"/>
    <property type="project" value="UniProtKB-KW"/>
</dbReference>
<dbReference type="GO" id="GO:0051304">
    <property type="term" value="P:chromosome separation"/>
    <property type="evidence" value="ECO:0007669"/>
    <property type="project" value="InterPro"/>
</dbReference>
<accession>A0A1T4WYE9</accession>
<gene>
    <name evidence="5" type="ORF">SAMN02745130_02282</name>
</gene>